<dbReference type="EMBL" id="CAADFS010000033">
    <property type="protein sequence ID" value="VFK46560.1"/>
    <property type="molecule type" value="Genomic_DNA"/>
</dbReference>
<organism evidence="2">
    <name type="scientific">Candidatus Kentrum sp. TC</name>
    <dbReference type="NCBI Taxonomy" id="2126339"/>
    <lineage>
        <taxon>Bacteria</taxon>
        <taxon>Pseudomonadati</taxon>
        <taxon>Pseudomonadota</taxon>
        <taxon>Gammaproteobacteria</taxon>
        <taxon>Candidatus Kentrum</taxon>
    </lineage>
</organism>
<evidence type="ECO:0000313" key="1">
    <source>
        <dbReference type="EMBL" id="VFK44187.1"/>
    </source>
</evidence>
<protein>
    <submittedName>
        <fullName evidence="2">Uncharacterized protein</fullName>
    </submittedName>
</protein>
<reference evidence="2" key="1">
    <citation type="submission" date="2019-02" db="EMBL/GenBank/DDBJ databases">
        <authorList>
            <person name="Gruber-Vodicka R. H."/>
            <person name="Seah K. B. B."/>
        </authorList>
    </citation>
    <scope>NUCLEOTIDE SEQUENCE</scope>
    <source>
        <strain evidence="2">BECK_BZ123</strain>
        <strain evidence="1">BECK_BZ125</strain>
    </source>
</reference>
<evidence type="ECO:0000313" key="2">
    <source>
        <dbReference type="EMBL" id="VFK46560.1"/>
    </source>
</evidence>
<gene>
    <name evidence="2" type="ORF">BECKTC1821D_GA0114238_10337</name>
    <name evidence="1" type="ORF">BECKTC1821E_GA0114239_103226</name>
</gene>
<dbReference type="EMBL" id="CAADFT010000032">
    <property type="protein sequence ID" value="VFK44187.1"/>
    <property type="molecule type" value="Genomic_DNA"/>
</dbReference>
<proteinExistence type="predicted"/>
<sequence>MGRTRCGTTVLPAGAAGIRSTRFLQVWLPKRASPSRRKSMRYVLKPIERQPACLKKGHSPRYRTHTIKEDSTPGFAVCDGVRTPSGYTFLRRTDERLQENPIVARGFPVLRLFFRRIAAMTPIGSAKPRAVRESSPPGRTAESIFLTIKRFTNIATKSKACSPISRRLASYHRSL</sequence>
<dbReference type="AlphaFoldDB" id="A0A450YYD1"/>
<accession>A0A450YYD1</accession>
<name>A0A450YYD1_9GAMM</name>